<sequence length="93" mass="10552">MGSSWTAHDGTMISKSSKTACPRCYFQRFHTCIGSHAKRTRTQLILHVSIPRPSTRPRKEREFSAQLGTPPISSAPSKFRSCDTYFLVAYSWL</sequence>
<evidence type="ECO:0000313" key="2">
    <source>
        <dbReference type="Proteomes" id="UP000601435"/>
    </source>
</evidence>
<keyword evidence="2" id="KW-1185">Reference proteome</keyword>
<evidence type="ECO:0000313" key="1">
    <source>
        <dbReference type="EMBL" id="CAE7939947.1"/>
    </source>
</evidence>
<proteinExistence type="predicted"/>
<comment type="caution">
    <text evidence="1">The sequence shown here is derived from an EMBL/GenBank/DDBJ whole genome shotgun (WGS) entry which is preliminary data.</text>
</comment>
<gene>
    <name evidence="1" type="ORF">SNEC2469_LOCUS33700</name>
</gene>
<dbReference type="EMBL" id="CAJNJA010090029">
    <property type="protein sequence ID" value="CAE7939947.1"/>
    <property type="molecule type" value="Genomic_DNA"/>
</dbReference>
<dbReference type="AlphaFoldDB" id="A0A813CBN7"/>
<organism evidence="1 2">
    <name type="scientific">Symbiodinium necroappetens</name>
    <dbReference type="NCBI Taxonomy" id="1628268"/>
    <lineage>
        <taxon>Eukaryota</taxon>
        <taxon>Sar</taxon>
        <taxon>Alveolata</taxon>
        <taxon>Dinophyceae</taxon>
        <taxon>Suessiales</taxon>
        <taxon>Symbiodiniaceae</taxon>
        <taxon>Symbiodinium</taxon>
    </lineage>
</organism>
<protein>
    <submittedName>
        <fullName evidence="1">Uncharacterized protein</fullName>
    </submittedName>
</protein>
<name>A0A813CBN7_9DINO</name>
<reference evidence="1" key="1">
    <citation type="submission" date="2021-02" db="EMBL/GenBank/DDBJ databases">
        <authorList>
            <person name="Dougan E. K."/>
            <person name="Rhodes N."/>
            <person name="Thang M."/>
            <person name="Chan C."/>
        </authorList>
    </citation>
    <scope>NUCLEOTIDE SEQUENCE</scope>
</reference>
<dbReference type="Proteomes" id="UP000601435">
    <property type="component" value="Unassembled WGS sequence"/>
</dbReference>
<accession>A0A813CBN7</accession>